<name>A0ABR8KIA6_9NOSO</name>
<evidence type="ECO:0000313" key="2">
    <source>
        <dbReference type="Proteomes" id="UP000637383"/>
    </source>
</evidence>
<sequence>MYDDLNFEEELPLTEEQIRRRHNQRRFSHRNAQLLQQELELEDELISENPEFALMIHKINTLETQAGHQGFESVFETGSEGKKASVWGRLFPGL</sequence>
<proteinExistence type="predicted"/>
<accession>A0ABR8KIA6</accession>
<dbReference type="EMBL" id="JACJTU010000077">
    <property type="protein sequence ID" value="MBD2739294.1"/>
    <property type="molecule type" value="Genomic_DNA"/>
</dbReference>
<organism evidence="1 2">
    <name type="scientific">Nostoc paludosum FACHB-159</name>
    <dbReference type="NCBI Taxonomy" id="2692908"/>
    <lineage>
        <taxon>Bacteria</taxon>
        <taxon>Bacillati</taxon>
        <taxon>Cyanobacteriota</taxon>
        <taxon>Cyanophyceae</taxon>
        <taxon>Nostocales</taxon>
        <taxon>Nostocaceae</taxon>
        <taxon>Nostoc</taxon>
    </lineage>
</organism>
<comment type="caution">
    <text evidence="1">The sequence shown here is derived from an EMBL/GenBank/DDBJ whole genome shotgun (WGS) entry which is preliminary data.</text>
</comment>
<evidence type="ECO:0000313" key="1">
    <source>
        <dbReference type="EMBL" id="MBD2739294.1"/>
    </source>
</evidence>
<dbReference type="Proteomes" id="UP000637383">
    <property type="component" value="Unassembled WGS sequence"/>
</dbReference>
<dbReference type="RefSeq" id="WP_190959793.1">
    <property type="nucleotide sequence ID" value="NZ_JACJTU010000077.1"/>
</dbReference>
<gene>
    <name evidence="1" type="ORF">H6H03_36475</name>
</gene>
<keyword evidence="2" id="KW-1185">Reference proteome</keyword>
<protein>
    <submittedName>
        <fullName evidence="1">Uncharacterized protein</fullName>
    </submittedName>
</protein>
<reference evidence="1 2" key="1">
    <citation type="journal article" date="2020" name="ISME J.">
        <title>Comparative genomics reveals insights into cyanobacterial evolution and habitat adaptation.</title>
        <authorList>
            <person name="Chen M.Y."/>
            <person name="Teng W.K."/>
            <person name="Zhao L."/>
            <person name="Hu C.X."/>
            <person name="Zhou Y.K."/>
            <person name="Han B.P."/>
            <person name="Song L.R."/>
            <person name="Shu W.S."/>
        </authorList>
    </citation>
    <scope>NUCLEOTIDE SEQUENCE [LARGE SCALE GENOMIC DNA]</scope>
    <source>
        <strain evidence="1 2">FACHB-159</strain>
    </source>
</reference>